<proteinExistence type="predicted"/>
<sequence>ASFFSKSFRLCKVFDFLLDLGIKHVAYIVYYRQNVDELNGSVKDLGLEKEKIEHQVVEAEKNLHNIEGEVTEWLRKVGEVETKVDEFGNDEGHRKTRLSNGLFPYLWHRHRLGRQAKKMVDEDVKKLIDELPKYDEVAYAENVTSIDTALSNAGYVEFGSRKSIMEDIMAQLEDSTVRMIGLHGPGGVGKSTLLKEIAKKAQVNKLFNLVVIVDITANPNPQKIQEEIAYVLQLRLEGEGEIVRADRLRRRLKKEKDNILVILDDLWDRLDLNKLGIPLDDDNDNEDDDLSNDK</sequence>
<dbReference type="Gene3D" id="3.40.50.300">
    <property type="entry name" value="P-loop containing nucleotide triphosphate hydrolases"/>
    <property type="match status" value="1"/>
</dbReference>
<dbReference type="OrthoDB" id="1436626at2759"/>
<feature type="non-terminal residue" evidence="4">
    <location>
        <position position="1"/>
    </location>
</feature>
<dbReference type="PRINTS" id="PR00364">
    <property type="entry name" value="DISEASERSIST"/>
</dbReference>
<protein>
    <submittedName>
        <fullName evidence="4">Disease resistance protein</fullName>
    </submittedName>
</protein>
<dbReference type="InterPro" id="IPR027417">
    <property type="entry name" value="P-loop_NTPase"/>
</dbReference>
<dbReference type="InterPro" id="IPR002182">
    <property type="entry name" value="NB-ARC"/>
</dbReference>
<name>A0A371GET5_MUCPR</name>
<dbReference type="InterPro" id="IPR050905">
    <property type="entry name" value="Plant_NBS-LRR"/>
</dbReference>
<keyword evidence="2" id="KW-0175">Coiled coil</keyword>
<comment type="caution">
    <text evidence="4">The sequence shown here is derived from an EMBL/GenBank/DDBJ whole genome shotgun (WGS) entry which is preliminary data.</text>
</comment>
<dbReference type="Proteomes" id="UP000257109">
    <property type="component" value="Unassembled WGS sequence"/>
</dbReference>
<evidence type="ECO:0000313" key="4">
    <source>
        <dbReference type="EMBL" id="RDX89010.1"/>
    </source>
</evidence>
<evidence type="ECO:0000259" key="3">
    <source>
        <dbReference type="Pfam" id="PF00931"/>
    </source>
</evidence>
<dbReference type="STRING" id="157652.A0A371GET5"/>
<dbReference type="SUPFAM" id="SSF52540">
    <property type="entry name" value="P-loop containing nucleoside triphosphate hydrolases"/>
    <property type="match status" value="1"/>
</dbReference>
<dbReference type="PANTHER" id="PTHR33463">
    <property type="entry name" value="NB-ARC DOMAIN-CONTAINING PROTEIN-RELATED"/>
    <property type="match status" value="1"/>
</dbReference>
<keyword evidence="5" id="KW-1185">Reference proteome</keyword>
<dbReference type="Pfam" id="PF00931">
    <property type="entry name" value="NB-ARC"/>
    <property type="match status" value="1"/>
</dbReference>
<dbReference type="GO" id="GO:0043531">
    <property type="term" value="F:ADP binding"/>
    <property type="evidence" value="ECO:0007669"/>
    <property type="project" value="InterPro"/>
</dbReference>
<gene>
    <name evidence="4" type="ORF">CR513_29318</name>
</gene>
<evidence type="ECO:0000256" key="2">
    <source>
        <dbReference type="SAM" id="Coils"/>
    </source>
</evidence>
<feature type="coiled-coil region" evidence="2">
    <location>
        <begin position="35"/>
        <end position="76"/>
    </location>
</feature>
<dbReference type="EMBL" id="QJKJ01005789">
    <property type="protein sequence ID" value="RDX89010.1"/>
    <property type="molecule type" value="Genomic_DNA"/>
</dbReference>
<reference evidence="4" key="1">
    <citation type="submission" date="2018-05" db="EMBL/GenBank/DDBJ databases">
        <title>Draft genome of Mucuna pruriens seed.</title>
        <authorList>
            <person name="Nnadi N.E."/>
            <person name="Vos R."/>
            <person name="Hasami M.H."/>
            <person name="Devisetty U.K."/>
            <person name="Aguiy J.C."/>
        </authorList>
    </citation>
    <scope>NUCLEOTIDE SEQUENCE [LARGE SCALE GENOMIC DNA]</scope>
    <source>
        <strain evidence="4">JCA_2017</strain>
    </source>
</reference>
<keyword evidence="1" id="KW-0611">Plant defense</keyword>
<evidence type="ECO:0000256" key="1">
    <source>
        <dbReference type="ARBA" id="ARBA00022821"/>
    </source>
</evidence>
<dbReference type="PANTHER" id="PTHR33463:SF196">
    <property type="entry name" value="NB-ARC DOMAIN DISEASE RESISTANCE PROTEIN"/>
    <property type="match status" value="1"/>
</dbReference>
<feature type="domain" description="NB-ARC" evidence="3">
    <location>
        <begin position="163"/>
        <end position="283"/>
    </location>
</feature>
<evidence type="ECO:0000313" key="5">
    <source>
        <dbReference type="Proteomes" id="UP000257109"/>
    </source>
</evidence>
<organism evidence="4 5">
    <name type="scientific">Mucuna pruriens</name>
    <name type="common">Velvet bean</name>
    <name type="synonym">Dolichos pruriens</name>
    <dbReference type="NCBI Taxonomy" id="157652"/>
    <lineage>
        <taxon>Eukaryota</taxon>
        <taxon>Viridiplantae</taxon>
        <taxon>Streptophyta</taxon>
        <taxon>Embryophyta</taxon>
        <taxon>Tracheophyta</taxon>
        <taxon>Spermatophyta</taxon>
        <taxon>Magnoliopsida</taxon>
        <taxon>eudicotyledons</taxon>
        <taxon>Gunneridae</taxon>
        <taxon>Pentapetalae</taxon>
        <taxon>rosids</taxon>
        <taxon>fabids</taxon>
        <taxon>Fabales</taxon>
        <taxon>Fabaceae</taxon>
        <taxon>Papilionoideae</taxon>
        <taxon>50 kb inversion clade</taxon>
        <taxon>NPAAA clade</taxon>
        <taxon>indigoferoid/millettioid clade</taxon>
        <taxon>Phaseoleae</taxon>
        <taxon>Mucuna</taxon>
    </lineage>
</organism>
<dbReference type="AlphaFoldDB" id="A0A371GET5"/>
<feature type="non-terminal residue" evidence="4">
    <location>
        <position position="294"/>
    </location>
</feature>
<accession>A0A371GET5</accession>